<evidence type="ECO:0000313" key="2">
    <source>
        <dbReference type="EMBL" id="KAK0181836.1"/>
    </source>
</evidence>
<protein>
    <submittedName>
        <fullName evidence="2">Uncharacterized protein</fullName>
    </submittedName>
</protein>
<name>A0AA39G5T4_MICHY</name>
<evidence type="ECO:0000256" key="1">
    <source>
        <dbReference type="SAM" id="MobiDB-lite"/>
    </source>
</evidence>
<dbReference type="Proteomes" id="UP001168972">
    <property type="component" value="Unassembled WGS sequence"/>
</dbReference>
<keyword evidence="3" id="KW-1185">Reference proteome</keyword>
<gene>
    <name evidence="2" type="ORF">PV327_000024</name>
</gene>
<feature type="region of interest" description="Disordered" evidence="1">
    <location>
        <begin position="145"/>
        <end position="165"/>
    </location>
</feature>
<proteinExistence type="predicted"/>
<sequence length="787" mass="90834">MLELQEKLQKSEKERIFLEKRFCLMEQESRWRHEACMNKLQMRYIKFLEEQRVKDERNYKLLGTLDRVDESLAFMTVKTDRLCNLKKEYEASLMRICMNRHQTSSVTGDSGVHSQNENEQLRKDIGNPSYFTPRSRYNIEQRFHNSSASPDRSVQPLSCGQTNQVPLSSRGFGNYLRSEDLNSIAKAPKYTGVLDTLLNFKNERVNSVIVNELERHIHKIRNLHDNNNPYSLEEIEQNTSGDVLNVTLLDDNLDHLPVEENSKEEEIPIEFKVILAAVNDLISKSIKDIRVKNDTNHVVSGQSMGKIFSDVNTTQESSCEIIAGDQTASINSVINDSNMHPVTSTQIQNLVDKNQISNDIRMFTTKINPLVESIETITKSPCIVDSSTLNLFHLPIDEVEIKIKNERETFINAIDSSEIINSSELHDQQPGVDYNNDNNIEIVTNSESGNSINVVLIAESQVIPVNKTVNLIDKTSLCQTDALYIDTVGKKFDENNRDNKNTSENDSVGDAIVIQPLIQSNDNNEIHNETYETIHDGFEENCERSDVKQYEVSDNQHLQLYPQALNQVHEYNEQYQHDSNQQYQYESVEQYEQGTNGECQYDQKDSQYIDDSNNQFQHQQYIGNDSQQYAINLNEQYHEYSVDQNQQYGSNTFVQNPNVPYESSVMYVYPTQEQSYIADNVYDESQAFASYQQHQDHQKQFLNYENSSHINNETIMNYHIENLSNNVPNNDMNEHHENELSEKEEIIPESEHTIKKAKNVIKSILDSDTESNMEKNISNSDSDFNFN</sequence>
<comment type="caution">
    <text evidence="2">The sequence shown here is derived from an EMBL/GenBank/DDBJ whole genome shotgun (WGS) entry which is preliminary data.</text>
</comment>
<reference evidence="2" key="2">
    <citation type="submission" date="2023-03" db="EMBL/GenBank/DDBJ databases">
        <authorList>
            <person name="Inwood S.N."/>
            <person name="Skelly J.G."/>
            <person name="Guhlin J."/>
            <person name="Harrop T.W.R."/>
            <person name="Goldson S.G."/>
            <person name="Dearden P.K."/>
        </authorList>
    </citation>
    <scope>NUCLEOTIDE SEQUENCE</scope>
    <source>
        <strain evidence="2">Lincoln</strain>
        <tissue evidence="2">Whole body</tissue>
    </source>
</reference>
<accession>A0AA39G5T4</accession>
<dbReference type="AlphaFoldDB" id="A0AA39G5T4"/>
<organism evidence="2 3">
    <name type="scientific">Microctonus hyperodae</name>
    <name type="common">Parasitoid wasp</name>
    <dbReference type="NCBI Taxonomy" id="165561"/>
    <lineage>
        <taxon>Eukaryota</taxon>
        <taxon>Metazoa</taxon>
        <taxon>Ecdysozoa</taxon>
        <taxon>Arthropoda</taxon>
        <taxon>Hexapoda</taxon>
        <taxon>Insecta</taxon>
        <taxon>Pterygota</taxon>
        <taxon>Neoptera</taxon>
        <taxon>Endopterygota</taxon>
        <taxon>Hymenoptera</taxon>
        <taxon>Apocrita</taxon>
        <taxon>Ichneumonoidea</taxon>
        <taxon>Braconidae</taxon>
        <taxon>Euphorinae</taxon>
        <taxon>Microctonus</taxon>
    </lineage>
</organism>
<reference evidence="2" key="1">
    <citation type="journal article" date="2023" name="bioRxiv">
        <title>Scaffold-level genome assemblies of two parasitoid biocontrol wasps reveal the parthenogenesis mechanism and an associated novel virus.</title>
        <authorList>
            <person name="Inwood S."/>
            <person name="Skelly J."/>
            <person name="Guhlin J."/>
            <person name="Harrop T."/>
            <person name="Goldson S."/>
            <person name="Dearden P."/>
        </authorList>
    </citation>
    <scope>NUCLEOTIDE SEQUENCE</scope>
    <source>
        <strain evidence="2">Lincoln</strain>
        <tissue evidence="2">Whole body</tissue>
    </source>
</reference>
<dbReference type="EMBL" id="JAQQBR010000001">
    <property type="protein sequence ID" value="KAK0181836.1"/>
    <property type="molecule type" value="Genomic_DNA"/>
</dbReference>
<evidence type="ECO:0000313" key="3">
    <source>
        <dbReference type="Proteomes" id="UP001168972"/>
    </source>
</evidence>